<feature type="compositionally biased region" description="Low complexity" evidence="1">
    <location>
        <begin position="19"/>
        <end position="37"/>
    </location>
</feature>
<dbReference type="GeneID" id="66078984"/>
<feature type="compositionally biased region" description="Low complexity" evidence="1">
    <location>
        <begin position="57"/>
        <end position="74"/>
    </location>
</feature>
<dbReference type="Proteomes" id="UP001049176">
    <property type="component" value="Chromosome 6"/>
</dbReference>
<evidence type="ECO:0000313" key="4">
    <source>
        <dbReference type="Proteomes" id="UP001049176"/>
    </source>
</evidence>
<dbReference type="InterPro" id="IPR022185">
    <property type="entry name" value="DUF3712"/>
</dbReference>
<feature type="region of interest" description="Disordered" evidence="1">
    <location>
        <begin position="2350"/>
        <end position="2428"/>
    </location>
</feature>
<feature type="region of interest" description="Disordered" evidence="1">
    <location>
        <begin position="1"/>
        <end position="87"/>
    </location>
</feature>
<dbReference type="PANTHER" id="PTHR35895">
    <property type="entry name" value="CHROMOSOME 16, WHOLE GENOME SHOTGUN SEQUENCE"/>
    <property type="match status" value="1"/>
</dbReference>
<dbReference type="InterPro" id="IPR046368">
    <property type="entry name" value="Tag1"/>
</dbReference>
<accession>A0A9P7US61</accession>
<reference evidence="3" key="1">
    <citation type="journal article" date="2021" name="Genome Biol. Evol.">
        <title>The assembled and annotated genome of the fairy-ring fungus Marasmius oreades.</title>
        <authorList>
            <person name="Hiltunen M."/>
            <person name="Ament-Velasquez S.L."/>
            <person name="Johannesson H."/>
        </authorList>
    </citation>
    <scope>NUCLEOTIDE SEQUENCE</scope>
    <source>
        <strain evidence="3">03SP1</strain>
    </source>
</reference>
<organism evidence="3 4">
    <name type="scientific">Marasmius oreades</name>
    <name type="common">fairy-ring Marasmius</name>
    <dbReference type="NCBI Taxonomy" id="181124"/>
    <lineage>
        <taxon>Eukaryota</taxon>
        <taxon>Fungi</taxon>
        <taxon>Dikarya</taxon>
        <taxon>Basidiomycota</taxon>
        <taxon>Agaricomycotina</taxon>
        <taxon>Agaricomycetes</taxon>
        <taxon>Agaricomycetidae</taxon>
        <taxon>Agaricales</taxon>
        <taxon>Marasmiineae</taxon>
        <taxon>Marasmiaceae</taxon>
        <taxon>Marasmius</taxon>
    </lineage>
</organism>
<sequence length="2428" mass="254910">MEHARQSSGIYDGTIPAHPSSTSLTALAGSGSAPAGSRFSEPQDDGVTRATPAGIQPTSSPAAAADPFADPNPSQAAVDNQEQPSQAASQQPFYRRKWFIWCQIICIPLGIALLFILLFPVVKAIVQLVVNKSHLGVDVARISSPQNGSFQLALQGKVTNTGAIPATINFKEPIHVAWVQNGKNDVPIGTMTLDGLHAKKSGADINQNTTFTITDQDAFGSFAAQMITAEEFSWRLTSSNLRVQAAKFPVSNGIKFDKVITLKGFNSFNNAVNLTDLQLPSDSPDGIDFVAVTTLSNPSPFSLNLGTVVFDLMYEGLLLGTGTGTNTVINPGPNNVVTLKGAINKQTGATELAKLGKLFSNYLNGDESPVIAVGKSTLQPDGTEISWLSKGLQSLQLQVPFKSQQPINPIKAINIGDLALAFNKDTPWSPTTSSNSVTASLELPFGFGLSIGEIMNEFNITKDGQVVAGLSTPLGASKSAISVQGSTLTTGSINITIDNTPLNCPDQSHPTFSTFNANLTSSDEADFNLVGKSRAIANLSIGQIELNPIKFNVPSGLNGLKGLKGLTTIQSVDVQGGTSEGITLGIQVNIVNPANLKLSTGDLNLQLFRDGALLGTALLPNLTLEMGNNSLAAKSTFAANNNQQGLQTLTDFVSGKDVQLSIAGYDGSTQVVSLLQAFKTLAIDVALPGLNSTLLNSAALKVLPTTGRQNNISHVTVELNNPFSAGLKITNIKSSVSAFGISLGSIDTKTDFTSQPRSKTNSPELDLNMNFDPASLFTVTRALAVEAGMDTRQLDGIVSLGGYTYLKTTGPTPEKSRRANIYTGFELPSFIQAAFKQLKSDVDLTAGVTIGDYATTLTYSQAGVATATDESLNLILPVLAQPIVQKIVDGSALGIDTVLIRNPQQQSFGTQLKGSITGTGPFDATIRFPTGLTVNWQGKPIGNIKMNDVQVAGDVGAQLDMESEFQIVDVDHITAFTKVLLTEESFDWEISGDNLTVSALGIDVSGIALSPKKVTLKGFNGLKGGVKVQSFDLPANDPAGGIQLTLDAATTNPSQVGIELSSIGFDTYAGQVLIAPVQSNGTVSLAPQSTTVLSLAGRLIPQTSSEGLSTVSTIFNKFIRGEDSEVVVHGASAGSSDVTWLNEGIKSLQVATVLPNRGVLNIIKNINLNELSLMLTPETAYNPSTSSDNSDAAFTLPFGFPIDITALEQTIDVSYQGTQFAQLAIPKGPSTTDVQNRIIHLTFNDVSFAVSGSGHGTFDSFLADTTMGQGETIGLAGSANADASTAVGVLSLSGIPFSVESTIAGLQGLNAKPVTVSNLDVAHGFSDFLLITVDGHLFNPSNLTVGTGDVSFSLEFSNQIIGTSDLKNLVIKPGDQTYPIDVHFAPQGDAVEAGKTLLQNFIQGVDVQTSISGSRDSTAVESLKTALSRIRLSPVVIPALNQSLIESATIVFPTDIVSTGIAQTSFTLANPFSASINLLKIKADAVYHDLRLGTIDTDVSSNPIHASGHSTITSPTLPLQYDLNPATIVKFLQMASQANGVDIGPLTELFQFILDNPDFHPPVNSSVDTGSPTCSSGQQFDVRSAILNSLKNLEVDLQVDSSVKLDDFATDLAFAQHKVKALTDETALFLIGAVAGPVAQHLVDGAQLSFSEARITNISNDGFDLSLKGSLTGTGPLDAQITFTEPLIVNWQGSDIATITLPPVCAAANSGVPKYETTGHLTITDQARFTDFATFLLHNPSFDWTISTPKLRVSALGTIFDNVSLQKTVSFKAFNNLPGVTISNFQLPSDDPAGGIHVETDSLIPSPAQLGIDLGTVSFAASFEGTLIGPLSASSLVLEPNSETKTHLSGRIVPQSGSDLDTIGKLFSEFLAGQNLTLSVKGDSVQPSGSSEPVAWLSTAFKTLELQVALPGQKFDIIQSIDLFDLDVTLTSGDQAFAPLTSANNTLARYKNPFGFSLQVIEAAQTIFLSSGGTDAAKLILPKEPADGGVSTGNVADLHISWKDQPLQSVNNGAFDQLFAAVTLKDSVSLRLRGTADVTAKTAIGNVPISGIPFDVPSSLKGINNFGGKAELRDVKVAGSGGNGGNEFIVSPLTTVLENPSNVSLHTIDTALPVIYKGTKLGRAVIDPFNLQSGENVIKAEFHYQPDDRNNTVAQSFLSDFLTSTDALDLSIEGDADSTPIESLKQALSGVKLSSQLNGMGQKLLQQVHVIITLDSLVTNLVTVDFDITNPLDADLEIKFLQSDGELNGTIYAHFEHAFDSFVVPARSTINSGRIENVLLVQGAVASLDIIPLGILDIHGAATVRLGVNGYEVPWLHLDQLAVPAKYDLELGLLSLPLAKESLLAASKSATATTASSTSRSDGASSTSKVSPSAGGTTTTKSVNTEAKTTAAAEATTASSQTQVKETERVEATTTSTSEAAASTSSSS</sequence>
<proteinExistence type="predicted"/>
<dbReference type="GO" id="GO:0000329">
    <property type="term" value="C:fungal-type vacuole membrane"/>
    <property type="evidence" value="ECO:0007669"/>
    <property type="project" value="InterPro"/>
</dbReference>
<gene>
    <name evidence="3" type="ORF">E1B28_009908</name>
</gene>
<evidence type="ECO:0000256" key="2">
    <source>
        <dbReference type="SAM" id="Phobius"/>
    </source>
</evidence>
<feature type="compositionally biased region" description="Polar residues" evidence="1">
    <location>
        <begin position="2369"/>
        <end position="2384"/>
    </location>
</feature>
<dbReference type="PANTHER" id="PTHR35895:SF1">
    <property type="entry name" value="LIPID-BINDING SERUM GLYCOPROTEIN C-TERMINAL DOMAIN-CONTAINING PROTEIN"/>
    <property type="match status" value="1"/>
</dbReference>
<dbReference type="Pfam" id="PF12505">
    <property type="entry name" value="DUF3712"/>
    <property type="match status" value="6"/>
</dbReference>
<feature type="transmembrane region" description="Helical" evidence="2">
    <location>
        <begin position="98"/>
        <end position="122"/>
    </location>
</feature>
<dbReference type="RefSeq" id="XP_043007296.1">
    <property type="nucleotide sequence ID" value="XM_043154838.1"/>
</dbReference>
<keyword evidence="2" id="KW-1133">Transmembrane helix</keyword>
<comment type="caution">
    <text evidence="3">The sequence shown here is derived from an EMBL/GenBank/DDBJ whole genome shotgun (WGS) entry which is preliminary data.</text>
</comment>
<dbReference type="Gene3D" id="2.60.40.1820">
    <property type="match status" value="1"/>
</dbReference>
<evidence type="ECO:0000256" key="1">
    <source>
        <dbReference type="SAM" id="MobiDB-lite"/>
    </source>
</evidence>
<dbReference type="OrthoDB" id="10039566at2759"/>
<dbReference type="KEGG" id="more:E1B28_009908"/>
<feature type="compositionally biased region" description="Low complexity" evidence="1">
    <location>
        <begin position="2350"/>
        <end position="2368"/>
    </location>
</feature>
<protein>
    <submittedName>
        <fullName evidence="3">Uncharacterized protein</fullName>
    </submittedName>
</protein>
<evidence type="ECO:0000313" key="3">
    <source>
        <dbReference type="EMBL" id="KAG7090826.1"/>
    </source>
</evidence>
<dbReference type="SUPFAM" id="SSF117070">
    <property type="entry name" value="LEA14-like"/>
    <property type="match status" value="2"/>
</dbReference>
<feature type="compositionally biased region" description="Low complexity" evidence="1">
    <location>
        <begin position="2412"/>
        <end position="2428"/>
    </location>
</feature>
<feature type="compositionally biased region" description="Low complexity" evidence="1">
    <location>
        <begin position="2385"/>
        <end position="2403"/>
    </location>
</feature>
<name>A0A9P7US61_9AGAR</name>
<keyword evidence="2" id="KW-0472">Membrane</keyword>
<keyword evidence="2" id="KW-0812">Transmembrane</keyword>
<dbReference type="EMBL" id="CM032186">
    <property type="protein sequence ID" value="KAG7090826.1"/>
    <property type="molecule type" value="Genomic_DNA"/>
</dbReference>
<keyword evidence="4" id="KW-1185">Reference proteome</keyword>